<proteinExistence type="predicted"/>
<dbReference type="AlphaFoldDB" id="A0A158L258"/>
<dbReference type="Gene3D" id="3.40.50.620">
    <property type="entry name" value="HUPs"/>
    <property type="match status" value="1"/>
</dbReference>
<evidence type="ECO:0000259" key="2">
    <source>
        <dbReference type="Pfam" id="PF00582"/>
    </source>
</evidence>
<dbReference type="Proteomes" id="UP000054770">
    <property type="component" value="Unassembled WGS sequence"/>
</dbReference>
<dbReference type="EMBL" id="FCON02000289">
    <property type="protein sequence ID" value="SAL87432.1"/>
    <property type="molecule type" value="Genomic_DNA"/>
</dbReference>
<keyword evidence="4" id="KW-1185">Reference proteome</keyword>
<dbReference type="InterPro" id="IPR014729">
    <property type="entry name" value="Rossmann-like_a/b/a_fold"/>
</dbReference>
<protein>
    <submittedName>
        <fullName evidence="3">UspA domain-containing protein</fullName>
    </submittedName>
</protein>
<gene>
    <name evidence="3" type="ORF">AWB68_08400</name>
</gene>
<dbReference type="RefSeq" id="WP_268810984.1">
    <property type="nucleotide sequence ID" value="NZ_FCON02000289.1"/>
</dbReference>
<evidence type="ECO:0000313" key="4">
    <source>
        <dbReference type="Proteomes" id="UP000054770"/>
    </source>
</evidence>
<evidence type="ECO:0000313" key="3">
    <source>
        <dbReference type="EMBL" id="SAL87432.1"/>
    </source>
</evidence>
<reference evidence="3" key="1">
    <citation type="submission" date="2016-01" db="EMBL/GenBank/DDBJ databases">
        <authorList>
            <person name="Peeters C."/>
        </authorList>
    </citation>
    <scope>NUCLEOTIDE SEQUENCE [LARGE SCALE GENOMIC DNA]</scope>
    <source>
        <strain evidence="3">LMG 22940</strain>
    </source>
</reference>
<comment type="caution">
    <text evidence="3">The sequence shown here is derived from an EMBL/GenBank/DDBJ whole genome shotgun (WGS) entry which is preliminary data.</text>
</comment>
<evidence type="ECO:0000256" key="1">
    <source>
        <dbReference type="SAM" id="MobiDB-lite"/>
    </source>
</evidence>
<sequence length="91" mass="9341">MCLVQAAGSGQDVKTNGPGRRDKRLFKHLLVPTGGSALSEAAIQMAVTLATESGAKITGLDVIPEFHVLAYGAEVIGTPRTSSRCCPTASG</sequence>
<dbReference type="InterPro" id="IPR006016">
    <property type="entry name" value="UspA"/>
</dbReference>
<dbReference type="SUPFAM" id="SSF52402">
    <property type="entry name" value="Adenine nucleotide alpha hydrolases-like"/>
    <property type="match status" value="1"/>
</dbReference>
<accession>A0A158L258</accession>
<name>A0A158L258_9BURK</name>
<organism evidence="3 4">
    <name type="scientific">Caballeronia choica</name>
    <dbReference type="NCBI Taxonomy" id="326476"/>
    <lineage>
        <taxon>Bacteria</taxon>
        <taxon>Pseudomonadati</taxon>
        <taxon>Pseudomonadota</taxon>
        <taxon>Betaproteobacteria</taxon>
        <taxon>Burkholderiales</taxon>
        <taxon>Burkholderiaceae</taxon>
        <taxon>Caballeronia</taxon>
    </lineage>
</organism>
<feature type="region of interest" description="Disordered" evidence="1">
    <location>
        <begin position="1"/>
        <end position="20"/>
    </location>
</feature>
<dbReference type="Pfam" id="PF00582">
    <property type="entry name" value="Usp"/>
    <property type="match status" value="1"/>
</dbReference>
<feature type="domain" description="UspA" evidence="2">
    <location>
        <begin position="26"/>
        <end position="75"/>
    </location>
</feature>